<evidence type="ECO:0000256" key="2">
    <source>
        <dbReference type="SAM" id="SignalP"/>
    </source>
</evidence>
<dbReference type="Proteomes" id="UP001303473">
    <property type="component" value="Unassembled WGS sequence"/>
</dbReference>
<dbReference type="Pfam" id="PF22974">
    <property type="entry name" value="DUF7029"/>
    <property type="match status" value="1"/>
</dbReference>
<dbReference type="InterPro" id="IPR054293">
    <property type="entry name" value="DUF7029"/>
</dbReference>
<dbReference type="EMBL" id="MU853846">
    <property type="protein sequence ID" value="KAK3937748.1"/>
    <property type="molecule type" value="Genomic_DNA"/>
</dbReference>
<evidence type="ECO:0000259" key="3">
    <source>
        <dbReference type="Pfam" id="PF22974"/>
    </source>
</evidence>
<name>A0AAN6N4Q8_9PEZI</name>
<evidence type="ECO:0000313" key="5">
    <source>
        <dbReference type="EMBL" id="KAK3937748.1"/>
    </source>
</evidence>
<accession>A0AAN6N4Q8</accession>
<comment type="caution">
    <text evidence="5">The sequence shown here is derived from an EMBL/GenBank/DDBJ whole genome shotgun (WGS) entry which is preliminary data.</text>
</comment>
<sequence length="519" mass="56626">MRLQDAFFALVTATAAAAPAPQLEEKIKSYLIPRDGVPQTVDIPTMDVNWTRFDDKPVETMPPAEADGSDTVKRGRRNKVDLKNSTTLTWKSDHATAKLRADYDGDDEHVMELDDFSDEVKRLDCTPPRMRLKFESRSTYTDAKTKWSWVNKKDANHIVLITNDARCGAANQRNTYNITNIEFDDDKDAIILRAVQVEFKQAVHDGHFRVEIMAQVPTGGDLPPPTNLTNPGSNNPGNGSMGITRRDHSGLGVLEDRARLSKGGSIYKQWKGPIVSAGGATLSCYDCGTYGYLQVAFDASISWFSLSHAYFEFSATNVAAWMDLQLSGQTAGAGIRGHKELFAWTIAGISIPGIAKLGFGPEFGVGWSANVKGGGTVWFGGSAVLTPNSYYKVCFKGCSSVANGWGISLYRWGPWVSGNMHAALDVFSYTALSAGARFLTWGWEVGVAAKAPELTATFDTTLGSSNVCNNPAYHNGLQANINVGADVYLYTGSNPVTPSKKWSWWTTSFNLFKACIGWA</sequence>
<keyword evidence="6" id="KW-1185">Reference proteome</keyword>
<feature type="domain" description="DUF7029" evidence="3">
    <location>
        <begin position="106"/>
        <end position="205"/>
    </location>
</feature>
<dbReference type="AlphaFoldDB" id="A0AAN6N4Q8"/>
<evidence type="ECO:0000256" key="1">
    <source>
        <dbReference type="SAM" id="MobiDB-lite"/>
    </source>
</evidence>
<feature type="signal peptide" evidence="2">
    <location>
        <begin position="1"/>
        <end position="17"/>
    </location>
</feature>
<feature type="compositionally biased region" description="Low complexity" evidence="1">
    <location>
        <begin position="227"/>
        <end position="238"/>
    </location>
</feature>
<proteinExistence type="predicted"/>
<feature type="region of interest" description="Disordered" evidence="1">
    <location>
        <begin position="219"/>
        <end position="242"/>
    </location>
</feature>
<gene>
    <name evidence="5" type="ORF">QBC46DRAFT_442725</name>
</gene>
<keyword evidence="2" id="KW-0732">Signal</keyword>
<dbReference type="InterPro" id="IPR055647">
    <property type="entry name" value="DUF7223"/>
</dbReference>
<evidence type="ECO:0000313" key="6">
    <source>
        <dbReference type="Proteomes" id="UP001303473"/>
    </source>
</evidence>
<organism evidence="5 6">
    <name type="scientific">Diplogelasinospora grovesii</name>
    <dbReference type="NCBI Taxonomy" id="303347"/>
    <lineage>
        <taxon>Eukaryota</taxon>
        <taxon>Fungi</taxon>
        <taxon>Dikarya</taxon>
        <taxon>Ascomycota</taxon>
        <taxon>Pezizomycotina</taxon>
        <taxon>Sordariomycetes</taxon>
        <taxon>Sordariomycetidae</taxon>
        <taxon>Sordariales</taxon>
        <taxon>Diplogelasinosporaceae</taxon>
        <taxon>Diplogelasinospora</taxon>
    </lineage>
</organism>
<feature type="domain" description="DUF7223" evidence="4">
    <location>
        <begin position="280"/>
        <end position="516"/>
    </location>
</feature>
<protein>
    <submittedName>
        <fullName evidence="5">Uncharacterized protein</fullName>
    </submittedName>
</protein>
<evidence type="ECO:0000259" key="4">
    <source>
        <dbReference type="Pfam" id="PF23865"/>
    </source>
</evidence>
<dbReference type="Pfam" id="PF23865">
    <property type="entry name" value="DUF7223"/>
    <property type="match status" value="1"/>
</dbReference>
<feature type="chain" id="PRO_5043015455" evidence="2">
    <location>
        <begin position="18"/>
        <end position="519"/>
    </location>
</feature>
<reference evidence="6" key="1">
    <citation type="journal article" date="2023" name="Mol. Phylogenet. Evol.">
        <title>Genome-scale phylogeny and comparative genomics of the fungal order Sordariales.</title>
        <authorList>
            <person name="Hensen N."/>
            <person name="Bonometti L."/>
            <person name="Westerberg I."/>
            <person name="Brannstrom I.O."/>
            <person name="Guillou S."/>
            <person name="Cros-Aarteil S."/>
            <person name="Calhoun S."/>
            <person name="Haridas S."/>
            <person name="Kuo A."/>
            <person name="Mondo S."/>
            <person name="Pangilinan J."/>
            <person name="Riley R."/>
            <person name="LaButti K."/>
            <person name="Andreopoulos B."/>
            <person name="Lipzen A."/>
            <person name="Chen C."/>
            <person name="Yan M."/>
            <person name="Daum C."/>
            <person name="Ng V."/>
            <person name="Clum A."/>
            <person name="Steindorff A."/>
            <person name="Ohm R.A."/>
            <person name="Martin F."/>
            <person name="Silar P."/>
            <person name="Natvig D.O."/>
            <person name="Lalanne C."/>
            <person name="Gautier V."/>
            <person name="Ament-Velasquez S.L."/>
            <person name="Kruys A."/>
            <person name="Hutchinson M.I."/>
            <person name="Powell A.J."/>
            <person name="Barry K."/>
            <person name="Miller A.N."/>
            <person name="Grigoriev I.V."/>
            <person name="Debuchy R."/>
            <person name="Gladieux P."/>
            <person name="Hiltunen Thoren M."/>
            <person name="Johannesson H."/>
        </authorList>
    </citation>
    <scope>NUCLEOTIDE SEQUENCE [LARGE SCALE GENOMIC DNA]</scope>
    <source>
        <strain evidence="6">CBS 340.73</strain>
    </source>
</reference>